<dbReference type="InterPro" id="IPR021853">
    <property type="entry name" value="DUF3460"/>
</dbReference>
<gene>
    <name evidence="1" type="ORF">FOZ74_10285</name>
</gene>
<dbReference type="AlphaFoldDB" id="A0A5B8RZM3"/>
<accession>A0A5B8RZM3</accession>
<protein>
    <submittedName>
        <fullName evidence="1">DUF3460 family protein</fullName>
    </submittedName>
</protein>
<dbReference type="KEGG" id="cof:FOZ74_10285"/>
<name>A0A5B8RZM3_9BURK</name>
<dbReference type="EMBL" id="CP042344">
    <property type="protein sequence ID" value="QEA13387.1"/>
    <property type="molecule type" value="Genomic_DNA"/>
</dbReference>
<evidence type="ECO:0000313" key="1">
    <source>
        <dbReference type="EMBL" id="QEA13387.1"/>
    </source>
</evidence>
<sequence length="76" mass="9319">MHLIRRPDYQSDTTQFIHQLREKKPGLEERQFQGRELLWDKDVDRELWQDLQAGRLRQKAYVYYSFDENGYDSIPT</sequence>
<dbReference type="OrthoDB" id="5296692at2"/>
<proteinExistence type="predicted"/>
<dbReference type="Pfam" id="PF11943">
    <property type="entry name" value="DUF3460"/>
    <property type="match status" value="1"/>
</dbReference>
<evidence type="ECO:0000313" key="2">
    <source>
        <dbReference type="Proteomes" id="UP000321199"/>
    </source>
</evidence>
<organism evidence="1 2">
    <name type="scientific">Comamonas flocculans</name>
    <dbReference type="NCBI Taxonomy" id="2597701"/>
    <lineage>
        <taxon>Bacteria</taxon>
        <taxon>Pseudomonadati</taxon>
        <taxon>Pseudomonadota</taxon>
        <taxon>Betaproteobacteria</taxon>
        <taxon>Burkholderiales</taxon>
        <taxon>Comamonadaceae</taxon>
        <taxon>Comamonas</taxon>
    </lineage>
</organism>
<dbReference type="RefSeq" id="WP_146912979.1">
    <property type="nucleotide sequence ID" value="NZ_CP042344.1"/>
</dbReference>
<keyword evidence="2" id="KW-1185">Reference proteome</keyword>
<dbReference type="Proteomes" id="UP000321199">
    <property type="component" value="Chromosome"/>
</dbReference>
<reference evidence="1 2" key="1">
    <citation type="submission" date="2019-07" db="EMBL/GenBank/DDBJ databases">
        <title>Complete genome sequence of Comamonas sp. NLF 7-7 isolated from livestock.</title>
        <authorList>
            <person name="Kim D.H."/>
            <person name="Kim J.G."/>
        </authorList>
    </citation>
    <scope>NUCLEOTIDE SEQUENCE [LARGE SCALE GENOMIC DNA]</scope>
    <source>
        <strain evidence="1 2">NLF 7-7</strain>
    </source>
</reference>